<comment type="pathway">
    <text evidence="1">Cofactor biosynthesis; ubiquinone biosynthesis.</text>
</comment>
<comment type="caution">
    <text evidence="3">The sequence shown here is derived from an EMBL/GenBank/DDBJ whole genome shotgun (WGS) entry which is preliminary data.</text>
</comment>
<dbReference type="UniPathway" id="UPA00232"/>
<sequence>MVDLNYVMYHVLLTPLKVPLRLLPDALHTEVLARVFNHLLRGQAIAARLGELEGKTICLDITDAPCRLHFRIQNGRLRPSGAGRADVSIRGTLADFLDLAARREDPDTLFFHRRLCIEGDTETGLHVKNLLDALDYDIEAHVRAVLVAPLADLALGIIRRLPLPGLQPSRPR</sequence>
<evidence type="ECO:0000313" key="3">
    <source>
        <dbReference type="EMBL" id="OGI45019.1"/>
    </source>
</evidence>
<dbReference type="InterPro" id="IPR003033">
    <property type="entry name" value="SCP2_sterol-bd_dom"/>
</dbReference>
<evidence type="ECO:0000313" key="4">
    <source>
        <dbReference type="Proteomes" id="UP000179344"/>
    </source>
</evidence>
<proteinExistence type="inferred from homology"/>
<protein>
    <recommendedName>
        <fullName evidence="1">Ubiquinone biosynthesis accessory factor UbiT</fullName>
    </recommendedName>
</protein>
<keyword evidence="1" id="KW-0831">Ubiquinone biosynthesis</keyword>
<evidence type="ECO:0000259" key="2">
    <source>
        <dbReference type="Pfam" id="PF02036"/>
    </source>
</evidence>
<feature type="domain" description="SCP2" evidence="2">
    <location>
        <begin position="36"/>
        <end position="132"/>
    </location>
</feature>
<dbReference type="GO" id="GO:0006744">
    <property type="term" value="P:ubiquinone biosynthetic process"/>
    <property type="evidence" value="ECO:0007669"/>
    <property type="project" value="UniProtKB-UniRule"/>
</dbReference>
<dbReference type="Gene3D" id="3.30.1050.10">
    <property type="entry name" value="SCP2 sterol-binding domain"/>
    <property type="match status" value="1"/>
</dbReference>
<gene>
    <name evidence="1" type="primary">ubiT</name>
    <name evidence="3" type="ORF">A2V92_03105</name>
</gene>
<comment type="similarity">
    <text evidence="1">Belongs to the UbiT family.</text>
</comment>
<evidence type="ECO:0000256" key="1">
    <source>
        <dbReference type="HAMAP-Rule" id="MF_02231"/>
    </source>
</evidence>
<dbReference type="AlphaFoldDB" id="A0A1F6TIV6"/>
<comment type="function">
    <text evidence="1">Required for O(2)-independent ubiquinone (coenzyme Q) biosynthesis. Likely functions as an accessory factor.</text>
</comment>
<dbReference type="HAMAP" id="MF_02231">
    <property type="entry name" value="UbiT"/>
    <property type="match status" value="1"/>
</dbReference>
<name>A0A1F6TIV6_9PROT</name>
<dbReference type="InterPro" id="IPR016830">
    <property type="entry name" value="UbiT"/>
</dbReference>
<dbReference type="InterPro" id="IPR036527">
    <property type="entry name" value="SCP2_sterol-bd_dom_sf"/>
</dbReference>
<reference evidence="3 4" key="1">
    <citation type="journal article" date="2016" name="Nat. Commun.">
        <title>Thousands of microbial genomes shed light on interconnected biogeochemical processes in an aquifer system.</title>
        <authorList>
            <person name="Anantharaman K."/>
            <person name="Brown C.T."/>
            <person name="Hug L.A."/>
            <person name="Sharon I."/>
            <person name="Castelle C.J."/>
            <person name="Probst A.J."/>
            <person name="Thomas B.C."/>
            <person name="Singh A."/>
            <person name="Wilkins M.J."/>
            <person name="Karaoz U."/>
            <person name="Brodie E.L."/>
            <person name="Williams K.H."/>
            <person name="Hubbard S.S."/>
            <person name="Banfield J.F."/>
        </authorList>
    </citation>
    <scope>NUCLEOTIDE SEQUENCE [LARGE SCALE GENOMIC DNA]</scope>
</reference>
<dbReference type="Proteomes" id="UP000179344">
    <property type="component" value="Unassembled WGS sequence"/>
</dbReference>
<organism evidence="3 4">
    <name type="scientific">Candidatus Muproteobacteria bacterium RBG_16_65_31</name>
    <dbReference type="NCBI Taxonomy" id="1817759"/>
    <lineage>
        <taxon>Bacteria</taxon>
        <taxon>Pseudomonadati</taxon>
        <taxon>Pseudomonadota</taxon>
        <taxon>Candidatus Muproteobacteria</taxon>
    </lineage>
</organism>
<dbReference type="EMBL" id="MFST01000026">
    <property type="protein sequence ID" value="OGI45019.1"/>
    <property type="molecule type" value="Genomic_DNA"/>
</dbReference>
<dbReference type="SUPFAM" id="SSF55718">
    <property type="entry name" value="SCP-like"/>
    <property type="match status" value="1"/>
</dbReference>
<dbReference type="Pfam" id="PF02036">
    <property type="entry name" value="SCP2"/>
    <property type="match status" value="1"/>
</dbReference>
<accession>A0A1F6TIV6</accession>